<evidence type="ECO:0000313" key="2">
    <source>
        <dbReference type="Proteomes" id="UP000789920"/>
    </source>
</evidence>
<name>A0ACA9QZ31_9GLOM</name>
<dbReference type="EMBL" id="CAJVQC010040252">
    <property type="protein sequence ID" value="CAG8770438.1"/>
    <property type="molecule type" value="Genomic_DNA"/>
</dbReference>
<sequence length="95" mass="10523">MNNTTAQIINVQLRNNNVQLQRSQNFGGLQNGNAQYQGALNIGRQPLRPQNLFNSTSIAVQYYAALVEGTEFFETQGIENPPPQRTQSLTPMISG</sequence>
<comment type="caution">
    <text evidence="1">The sequence shown here is derived from an EMBL/GenBank/DDBJ whole genome shotgun (WGS) entry which is preliminary data.</text>
</comment>
<keyword evidence="2" id="KW-1185">Reference proteome</keyword>
<organism evidence="1 2">
    <name type="scientific">Racocetra persica</name>
    <dbReference type="NCBI Taxonomy" id="160502"/>
    <lineage>
        <taxon>Eukaryota</taxon>
        <taxon>Fungi</taxon>
        <taxon>Fungi incertae sedis</taxon>
        <taxon>Mucoromycota</taxon>
        <taxon>Glomeromycotina</taxon>
        <taxon>Glomeromycetes</taxon>
        <taxon>Diversisporales</taxon>
        <taxon>Gigasporaceae</taxon>
        <taxon>Racocetra</taxon>
    </lineage>
</organism>
<proteinExistence type="predicted"/>
<reference evidence="1" key="1">
    <citation type="submission" date="2021-06" db="EMBL/GenBank/DDBJ databases">
        <authorList>
            <person name="Kallberg Y."/>
            <person name="Tangrot J."/>
            <person name="Rosling A."/>
        </authorList>
    </citation>
    <scope>NUCLEOTIDE SEQUENCE</scope>
    <source>
        <strain evidence="1">MA461A</strain>
    </source>
</reference>
<gene>
    <name evidence="1" type="ORF">RPERSI_LOCUS16336</name>
</gene>
<accession>A0ACA9QZ31</accession>
<feature type="non-terminal residue" evidence="1">
    <location>
        <position position="95"/>
    </location>
</feature>
<evidence type="ECO:0000313" key="1">
    <source>
        <dbReference type="EMBL" id="CAG8770438.1"/>
    </source>
</evidence>
<protein>
    <submittedName>
        <fullName evidence="1">14455_t:CDS:1</fullName>
    </submittedName>
</protein>
<dbReference type="Proteomes" id="UP000789920">
    <property type="component" value="Unassembled WGS sequence"/>
</dbReference>